<proteinExistence type="inferred from homology"/>
<evidence type="ECO:0000256" key="1">
    <source>
        <dbReference type="ARBA" id="ARBA00010746"/>
    </source>
</evidence>
<comment type="subcellular location">
    <subcellularLocation>
        <location evidence="4">Secreted</location>
        <location evidence="4">Extracellular space</location>
        <location evidence="4">Apoplast</location>
    </subcellularLocation>
</comment>
<evidence type="ECO:0000313" key="6">
    <source>
        <dbReference type="Proteomes" id="UP000298416"/>
    </source>
</evidence>
<name>A0A8X8WY60_SALSN</name>
<dbReference type="GO" id="GO:0009699">
    <property type="term" value="P:phenylpropanoid biosynthetic process"/>
    <property type="evidence" value="ECO:0007669"/>
    <property type="project" value="UniProtKB-ARBA"/>
</dbReference>
<reference evidence="5" key="2">
    <citation type="submission" date="2020-08" db="EMBL/GenBank/DDBJ databases">
        <title>Plant Genome Project.</title>
        <authorList>
            <person name="Zhang R.-G."/>
        </authorList>
    </citation>
    <scope>NUCLEOTIDE SEQUENCE</scope>
    <source>
        <strain evidence="5">Huo1</strain>
        <tissue evidence="5">Leaf</tissue>
    </source>
</reference>
<dbReference type="InterPro" id="IPR044859">
    <property type="entry name" value="Allene_oxi_cyc_Dirigent"/>
</dbReference>
<sequence length="191" mass="20801">MKNLTTALMVIISSLLAATAAPGPWVQTLTKGNKKITKFHFYVHNQQAGPNKTVYQVAASSITPTLPTNFGIVKVLDDLVTAEPDIHSEPVARVQGLIAYSDFHTAAIAMNVNFYITAGEFNKSTLCVSVRLALTEPLREMPVIGGTGAFRFARGYALSTSYTFDFATGNSVFNYTIYVITPSHEIVWTGF</sequence>
<evidence type="ECO:0000256" key="4">
    <source>
        <dbReference type="RuleBase" id="RU363099"/>
    </source>
</evidence>
<feature type="chain" id="PRO_5036518175" description="Dirigent protein" evidence="4">
    <location>
        <begin position="21"/>
        <end position="191"/>
    </location>
</feature>
<evidence type="ECO:0000313" key="5">
    <source>
        <dbReference type="EMBL" id="KAG6402470.1"/>
    </source>
</evidence>
<keyword evidence="4" id="KW-0732">Signal</keyword>
<dbReference type="EMBL" id="PNBA02000013">
    <property type="protein sequence ID" value="KAG6402470.1"/>
    <property type="molecule type" value="Genomic_DNA"/>
</dbReference>
<comment type="subunit">
    <text evidence="2 4">Homodimer.</text>
</comment>
<dbReference type="Gene3D" id="2.40.480.10">
    <property type="entry name" value="Allene oxide cyclase-like"/>
    <property type="match status" value="1"/>
</dbReference>
<evidence type="ECO:0000256" key="2">
    <source>
        <dbReference type="ARBA" id="ARBA00011738"/>
    </source>
</evidence>
<dbReference type="PANTHER" id="PTHR21495">
    <property type="entry name" value="NUCLEOPORIN-RELATED"/>
    <property type="match status" value="1"/>
</dbReference>
<protein>
    <recommendedName>
        <fullName evidence="4">Dirigent protein</fullName>
    </recommendedName>
</protein>
<gene>
    <name evidence="5" type="ORF">SASPL_134665</name>
</gene>
<dbReference type="Proteomes" id="UP000298416">
    <property type="component" value="Unassembled WGS sequence"/>
</dbReference>
<dbReference type="AlphaFoldDB" id="A0A8X8WY60"/>
<keyword evidence="6" id="KW-1185">Reference proteome</keyword>
<dbReference type="Pfam" id="PF03018">
    <property type="entry name" value="Dirigent"/>
    <property type="match status" value="1"/>
</dbReference>
<comment type="similarity">
    <text evidence="1 4">Belongs to the plant dirigent protein family.</text>
</comment>
<dbReference type="GO" id="GO:0048046">
    <property type="term" value="C:apoplast"/>
    <property type="evidence" value="ECO:0007669"/>
    <property type="project" value="UniProtKB-SubCell"/>
</dbReference>
<comment type="function">
    <text evidence="4">Dirigent proteins impart stereoselectivity on the phenoxy radical-coupling reaction, yielding optically active lignans from two molecules of coniferyl alcohol in the biosynthesis of lignans, flavonolignans, and alkaloids and thus plays a central role in plant secondary metabolism.</text>
</comment>
<keyword evidence="4" id="KW-0052">Apoplast</keyword>
<organism evidence="5">
    <name type="scientific">Salvia splendens</name>
    <name type="common">Scarlet sage</name>
    <dbReference type="NCBI Taxonomy" id="180675"/>
    <lineage>
        <taxon>Eukaryota</taxon>
        <taxon>Viridiplantae</taxon>
        <taxon>Streptophyta</taxon>
        <taxon>Embryophyta</taxon>
        <taxon>Tracheophyta</taxon>
        <taxon>Spermatophyta</taxon>
        <taxon>Magnoliopsida</taxon>
        <taxon>eudicotyledons</taxon>
        <taxon>Gunneridae</taxon>
        <taxon>Pentapetalae</taxon>
        <taxon>asterids</taxon>
        <taxon>lamiids</taxon>
        <taxon>Lamiales</taxon>
        <taxon>Lamiaceae</taxon>
        <taxon>Nepetoideae</taxon>
        <taxon>Mentheae</taxon>
        <taxon>Salviinae</taxon>
        <taxon>Salvia</taxon>
        <taxon>Salvia subgen. Calosphace</taxon>
        <taxon>core Calosphace</taxon>
    </lineage>
</organism>
<feature type="signal peptide" evidence="4">
    <location>
        <begin position="1"/>
        <end position="20"/>
    </location>
</feature>
<reference evidence="5" key="1">
    <citation type="submission" date="2018-01" db="EMBL/GenBank/DDBJ databases">
        <authorList>
            <person name="Mao J.F."/>
        </authorList>
    </citation>
    <scope>NUCLEOTIDE SEQUENCE</scope>
    <source>
        <strain evidence="5">Huo1</strain>
        <tissue evidence="5">Leaf</tissue>
    </source>
</reference>
<accession>A0A8X8WY60</accession>
<evidence type="ECO:0000256" key="3">
    <source>
        <dbReference type="ARBA" id="ARBA00022525"/>
    </source>
</evidence>
<keyword evidence="3 4" id="KW-0964">Secreted</keyword>
<dbReference type="InterPro" id="IPR004265">
    <property type="entry name" value="Dirigent"/>
</dbReference>
<comment type="caution">
    <text evidence="5">The sequence shown here is derived from an EMBL/GenBank/DDBJ whole genome shotgun (WGS) entry which is preliminary data.</text>
</comment>